<protein>
    <submittedName>
        <fullName evidence="1">Uncharacterized protein</fullName>
    </submittedName>
</protein>
<evidence type="ECO:0000313" key="2">
    <source>
        <dbReference type="Proteomes" id="UP001150238"/>
    </source>
</evidence>
<reference evidence="1" key="1">
    <citation type="submission" date="2022-08" db="EMBL/GenBank/DDBJ databases">
        <authorList>
            <consortium name="DOE Joint Genome Institute"/>
            <person name="Min B."/>
            <person name="Riley R."/>
            <person name="Sierra-Patev S."/>
            <person name="Naranjo-Ortiz M."/>
            <person name="Looney B."/>
            <person name="Konkel Z."/>
            <person name="Slot J.C."/>
            <person name="Sakamoto Y."/>
            <person name="Steenwyk J.L."/>
            <person name="Rokas A."/>
            <person name="Carro J."/>
            <person name="Camarero S."/>
            <person name="Ferreira P."/>
            <person name="Molpeceres G."/>
            <person name="Ruiz-Duenas F.J."/>
            <person name="Serrano A."/>
            <person name="Henrissat B."/>
            <person name="Drula E."/>
            <person name="Hughes K.W."/>
            <person name="Mata J.L."/>
            <person name="Ishikawa N.K."/>
            <person name="Vargas-Isla R."/>
            <person name="Ushijima S."/>
            <person name="Smith C.A."/>
            <person name="Ahrendt S."/>
            <person name="Andreopoulos W."/>
            <person name="He G."/>
            <person name="Labutti K."/>
            <person name="Lipzen A."/>
            <person name="Ng V."/>
            <person name="Sandor L."/>
            <person name="Barry K."/>
            <person name="Martinez A.T."/>
            <person name="Xiao Y."/>
            <person name="Gibbons J.G."/>
            <person name="Terashima K."/>
            <person name="Hibbett D.S."/>
            <person name="Grigoriev I.V."/>
        </authorList>
    </citation>
    <scope>NUCLEOTIDE SEQUENCE</scope>
    <source>
        <strain evidence="1">Sp2 HRB7682 ss15</strain>
    </source>
</reference>
<name>A0A9W8ZVQ3_9AGAR</name>
<comment type="caution">
    <text evidence="1">The sequence shown here is derived from an EMBL/GenBank/DDBJ whole genome shotgun (WGS) entry which is preliminary data.</text>
</comment>
<proteinExistence type="predicted"/>
<evidence type="ECO:0000313" key="1">
    <source>
        <dbReference type="EMBL" id="KAJ4467632.1"/>
    </source>
</evidence>
<dbReference type="Proteomes" id="UP001150238">
    <property type="component" value="Unassembled WGS sequence"/>
</dbReference>
<accession>A0A9W8ZVQ3</accession>
<dbReference type="EMBL" id="JANVFS010000040">
    <property type="protein sequence ID" value="KAJ4467632.1"/>
    <property type="molecule type" value="Genomic_DNA"/>
</dbReference>
<gene>
    <name evidence="1" type="ORF">C8J55DRAFT_565109</name>
</gene>
<sequence length="784" mass="87379">MPINNAVHLNAPQMLPISGNVQYAQWDVSNSSHMPINNAVHLNAPQMLPISGNVQYAQWWVSNSSNMPINNAVHLNAPHMLPISGNVQYAQVNISIFKRIQLFPPFAAHMLLIPASWHVSNSSNMPINNAVHLNAPHMLPISGNIQYAQVNISIFKRIQLFPPFAAHMLLIPASWHVSNSSNMPINNAVHLNAPHMLPISGNVQYAQVNISIFKRIRLFSPFAVHMLLIPASWHVRGSSHMPINNAVHLNAPQMLPISGNIQYAQWWVSNSSNMPINNAVHLNAPHMLPISGNIQYAQWWVSNSSNMPINNAVHLNAPHMLPISGNVQYAQVNISIFKRIQLFPPFAAHMLLIPASWHVSNSSNMPINNAVHLNAPHMLPISGNVQYAQWWVSNSSNMPINNAVHLNAPHMLPISGNVQYAQVNISIFKRIQLFPPFAAHMLLIPASWHVSNSSNMPINNAVHLNAPHMLPISGNVQYAQVNISIFKRIRLFSPFAVHMLLIPASWHVRGSSHMPINNAVHLNAPQMLPISGNIQYAQWWVSNSSNMPINNAVHLNAPQMLPISGNIQYAQVNISIFKRIQLFPPFAAHMLLIPASWHVRGSSHMPINNAVHLNAPQMLPISGNIQYAQVNISIFKRIRLFPPFAVHMLLIPASWHVSGSSHMPINNAVHLNAPHMLPISGNIQYAQWWVSNSSNMPINNVVHLNAPQMLPISGNIQYAQWWVSNSSNMPINNAVHLNAPHMLPISGNIQYAQVNISIFKRIRLFPPFAAHIAPQRSSDAAHQW</sequence>
<reference evidence="1" key="2">
    <citation type="journal article" date="2023" name="Proc. Natl. Acad. Sci. U.S.A.">
        <title>A global phylogenomic analysis of the shiitake genus Lentinula.</title>
        <authorList>
            <person name="Sierra-Patev S."/>
            <person name="Min B."/>
            <person name="Naranjo-Ortiz M."/>
            <person name="Looney B."/>
            <person name="Konkel Z."/>
            <person name="Slot J.C."/>
            <person name="Sakamoto Y."/>
            <person name="Steenwyk J.L."/>
            <person name="Rokas A."/>
            <person name="Carro J."/>
            <person name="Camarero S."/>
            <person name="Ferreira P."/>
            <person name="Molpeceres G."/>
            <person name="Ruiz-Duenas F.J."/>
            <person name="Serrano A."/>
            <person name="Henrissat B."/>
            <person name="Drula E."/>
            <person name="Hughes K.W."/>
            <person name="Mata J.L."/>
            <person name="Ishikawa N.K."/>
            <person name="Vargas-Isla R."/>
            <person name="Ushijima S."/>
            <person name="Smith C.A."/>
            <person name="Donoghue J."/>
            <person name="Ahrendt S."/>
            <person name="Andreopoulos W."/>
            <person name="He G."/>
            <person name="LaButti K."/>
            <person name="Lipzen A."/>
            <person name="Ng V."/>
            <person name="Riley R."/>
            <person name="Sandor L."/>
            <person name="Barry K."/>
            <person name="Martinez A.T."/>
            <person name="Xiao Y."/>
            <person name="Gibbons J.G."/>
            <person name="Terashima K."/>
            <person name="Grigoriev I.V."/>
            <person name="Hibbett D."/>
        </authorList>
    </citation>
    <scope>NUCLEOTIDE SEQUENCE</scope>
    <source>
        <strain evidence="1">Sp2 HRB7682 ss15</strain>
    </source>
</reference>
<organism evidence="1 2">
    <name type="scientific">Lentinula lateritia</name>
    <dbReference type="NCBI Taxonomy" id="40482"/>
    <lineage>
        <taxon>Eukaryota</taxon>
        <taxon>Fungi</taxon>
        <taxon>Dikarya</taxon>
        <taxon>Basidiomycota</taxon>
        <taxon>Agaricomycotina</taxon>
        <taxon>Agaricomycetes</taxon>
        <taxon>Agaricomycetidae</taxon>
        <taxon>Agaricales</taxon>
        <taxon>Marasmiineae</taxon>
        <taxon>Omphalotaceae</taxon>
        <taxon>Lentinula</taxon>
    </lineage>
</organism>
<dbReference type="AlphaFoldDB" id="A0A9W8ZVQ3"/>